<dbReference type="PATRIC" id="fig|1423763.3.peg.469"/>
<sequence length="215" mass="24826">MLETGLTVHGKPFADYLAALDLSRAYDYIQELALGKIPLDEIAIRDINRLVTYSDDPNKRAIAGQYRQIPVWPNGVPDVHYAEPAEIPEKMHDLITWYKSVEGKDHPVKIAALLHLKFVTIHPFRDGNGRTARLLMDFELIKHGYLIINIQPDKDCRNAYMNDLQVAQTTGNDKEFINLVVEYETAELQERLQLLKRIENERKNAEKLTRLDDFK</sequence>
<dbReference type="InterPro" id="IPR003812">
    <property type="entry name" value="Fido"/>
</dbReference>
<keyword evidence="5" id="KW-1185">Reference proteome</keyword>
<feature type="active site" evidence="1">
    <location>
        <position position="122"/>
    </location>
</feature>
<feature type="binding site" evidence="2">
    <location>
        <begin position="126"/>
        <end position="133"/>
    </location>
    <ligand>
        <name>ATP</name>
        <dbReference type="ChEBI" id="CHEBI:30616"/>
    </ligand>
</feature>
<dbReference type="InterPro" id="IPR036597">
    <property type="entry name" value="Fido-like_dom_sf"/>
</dbReference>
<evidence type="ECO:0000313" key="5">
    <source>
        <dbReference type="Proteomes" id="UP000051036"/>
    </source>
</evidence>
<dbReference type="Gene3D" id="1.10.3290.10">
    <property type="entry name" value="Fido-like domain"/>
    <property type="match status" value="1"/>
</dbReference>
<comment type="caution">
    <text evidence="4">The sequence shown here is derived from an EMBL/GenBank/DDBJ whole genome shotgun (WGS) entry which is preliminary data.</text>
</comment>
<dbReference type="SUPFAM" id="SSF140931">
    <property type="entry name" value="Fic-like"/>
    <property type="match status" value="1"/>
</dbReference>
<name>A0A0R1U9J1_9LACO</name>
<dbReference type="PANTHER" id="PTHR13504:SF38">
    <property type="entry name" value="FIDO DOMAIN-CONTAINING PROTEIN"/>
    <property type="match status" value="1"/>
</dbReference>
<evidence type="ECO:0000313" key="4">
    <source>
        <dbReference type="EMBL" id="KRL89968.1"/>
    </source>
</evidence>
<accession>A0A0R1U9J1</accession>
<dbReference type="AlphaFoldDB" id="A0A0R1U9J1"/>
<reference evidence="4 5" key="1">
    <citation type="journal article" date="2015" name="Genome Announc.">
        <title>Expanding the biotechnology potential of lactobacilli through comparative genomics of 213 strains and associated genera.</title>
        <authorList>
            <person name="Sun Z."/>
            <person name="Harris H.M."/>
            <person name="McCann A."/>
            <person name="Guo C."/>
            <person name="Argimon S."/>
            <person name="Zhang W."/>
            <person name="Yang X."/>
            <person name="Jeffery I.B."/>
            <person name="Cooney J.C."/>
            <person name="Kagawa T.F."/>
            <person name="Liu W."/>
            <person name="Song Y."/>
            <person name="Salvetti E."/>
            <person name="Wrobel A."/>
            <person name="Rasinkangas P."/>
            <person name="Parkhill J."/>
            <person name="Rea M.C."/>
            <person name="O'Sullivan O."/>
            <person name="Ritari J."/>
            <person name="Douillard F.P."/>
            <person name="Paul Ross R."/>
            <person name="Yang R."/>
            <person name="Briner A.E."/>
            <person name="Felis G.E."/>
            <person name="de Vos W.M."/>
            <person name="Barrangou R."/>
            <person name="Klaenhammer T.R."/>
            <person name="Caufield P.W."/>
            <person name="Cui Y."/>
            <person name="Zhang H."/>
            <person name="O'Toole P.W."/>
        </authorList>
    </citation>
    <scope>NUCLEOTIDE SEQUENCE [LARGE SCALE GENOMIC DNA]</scope>
    <source>
        <strain evidence="4 5">DSM 16043</strain>
    </source>
</reference>
<dbReference type="Proteomes" id="UP000051036">
    <property type="component" value="Unassembled WGS sequence"/>
</dbReference>
<dbReference type="PROSITE" id="PS51459">
    <property type="entry name" value="FIDO"/>
    <property type="match status" value="1"/>
</dbReference>
<evidence type="ECO:0000256" key="1">
    <source>
        <dbReference type="PIRSR" id="PIRSR640198-1"/>
    </source>
</evidence>
<dbReference type="Pfam" id="PF02661">
    <property type="entry name" value="Fic"/>
    <property type="match status" value="1"/>
</dbReference>
<dbReference type="PANTHER" id="PTHR13504">
    <property type="entry name" value="FIDO DOMAIN-CONTAINING PROTEIN DDB_G0283145"/>
    <property type="match status" value="1"/>
</dbReference>
<organism evidence="4 5">
    <name type="scientific">Lactobacillus kalixensis DSM 16043</name>
    <dbReference type="NCBI Taxonomy" id="1423763"/>
    <lineage>
        <taxon>Bacteria</taxon>
        <taxon>Bacillati</taxon>
        <taxon>Bacillota</taxon>
        <taxon>Bacilli</taxon>
        <taxon>Lactobacillales</taxon>
        <taxon>Lactobacillaceae</taxon>
        <taxon>Lactobacillus</taxon>
    </lineage>
</organism>
<keyword evidence="2" id="KW-0547">Nucleotide-binding</keyword>
<evidence type="ECO:0000256" key="2">
    <source>
        <dbReference type="PIRSR" id="PIRSR640198-2"/>
    </source>
</evidence>
<dbReference type="EMBL" id="AZFM01000016">
    <property type="protein sequence ID" value="KRL89968.1"/>
    <property type="molecule type" value="Genomic_DNA"/>
</dbReference>
<gene>
    <name evidence="4" type="ORF">FC46_GL000465</name>
</gene>
<feature type="domain" description="Fido" evidence="3">
    <location>
        <begin position="39"/>
        <end position="182"/>
    </location>
</feature>
<keyword evidence="2" id="KW-0067">ATP-binding</keyword>
<dbReference type="InterPro" id="IPR040198">
    <property type="entry name" value="Fido_containing"/>
</dbReference>
<protein>
    <submittedName>
        <fullName evidence="4">Fic family protein</fullName>
    </submittedName>
</protein>
<dbReference type="GO" id="GO:0005524">
    <property type="term" value="F:ATP binding"/>
    <property type="evidence" value="ECO:0007669"/>
    <property type="project" value="UniProtKB-KW"/>
</dbReference>
<dbReference type="RefSeq" id="WP_236702297.1">
    <property type="nucleotide sequence ID" value="NZ_AZFM01000016.1"/>
</dbReference>
<evidence type="ECO:0000259" key="3">
    <source>
        <dbReference type="PROSITE" id="PS51459"/>
    </source>
</evidence>
<proteinExistence type="predicted"/>
<dbReference type="STRING" id="1423763.FC46_GL000465"/>